<feature type="chain" id="PRO_5013229412" description="EfeO-type cupredoxin-like domain-containing protein" evidence="1">
    <location>
        <begin position="21"/>
        <end position="129"/>
    </location>
</feature>
<keyword evidence="3" id="KW-1185">Reference proteome</keyword>
<evidence type="ECO:0000313" key="2">
    <source>
        <dbReference type="EMBL" id="OQD44347.1"/>
    </source>
</evidence>
<evidence type="ECO:0000256" key="1">
    <source>
        <dbReference type="SAM" id="SignalP"/>
    </source>
</evidence>
<dbReference type="AlphaFoldDB" id="A0A1V6LWD6"/>
<name>A0A1V6LWD6_9FLAO</name>
<dbReference type="OrthoDB" id="6264717at2"/>
<protein>
    <recommendedName>
        <fullName evidence="4">EfeO-type cupredoxin-like domain-containing protein</fullName>
    </recommendedName>
</protein>
<dbReference type="EMBL" id="MTBC01000001">
    <property type="protein sequence ID" value="OQD44347.1"/>
    <property type="molecule type" value="Genomic_DNA"/>
</dbReference>
<gene>
    <name evidence="2" type="ORF">BUL40_01995</name>
</gene>
<keyword evidence="1" id="KW-0732">Signal</keyword>
<proteinExistence type="predicted"/>
<dbReference type="Gene3D" id="2.60.40.420">
    <property type="entry name" value="Cupredoxins - blue copper proteins"/>
    <property type="match status" value="1"/>
</dbReference>
<comment type="caution">
    <text evidence="2">The sequence shown here is derived from an EMBL/GenBank/DDBJ whole genome shotgun (WGS) entry which is preliminary data.</text>
</comment>
<dbReference type="InterPro" id="IPR008972">
    <property type="entry name" value="Cupredoxin"/>
</dbReference>
<organism evidence="2 3">
    <name type="scientific">Croceivirga radicis</name>
    <dbReference type="NCBI Taxonomy" id="1929488"/>
    <lineage>
        <taxon>Bacteria</taxon>
        <taxon>Pseudomonadati</taxon>
        <taxon>Bacteroidota</taxon>
        <taxon>Flavobacteriia</taxon>
        <taxon>Flavobacteriales</taxon>
        <taxon>Flavobacteriaceae</taxon>
        <taxon>Croceivirga</taxon>
    </lineage>
</organism>
<dbReference type="RefSeq" id="WP_080317855.1">
    <property type="nucleotide sequence ID" value="NZ_MTBC01000001.1"/>
</dbReference>
<dbReference type="Proteomes" id="UP000191680">
    <property type="component" value="Unassembled WGS sequence"/>
</dbReference>
<reference evidence="2 3" key="1">
    <citation type="submission" date="2016-12" db="EMBL/GenBank/DDBJ databases">
        <authorList>
            <person name="Song W.-J."/>
            <person name="Kurnit D.M."/>
        </authorList>
    </citation>
    <scope>NUCLEOTIDE SEQUENCE [LARGE SCALE GENOMIC DNA]</scope>
    <source>
        <strain evidence="2 3">HSG9</strain>
    </source>
</reference>
<evidence type="ECO:0000313" key="3">
    <source>
        <dbReference type="Proteomes" id="UP000191680"/>
    </source>
</evidence>
<accession>A0A1V6LWD6</accession>
<evidence type="ECO:0008006" key="4">
    <source>
        <dbReference type="Google" id="ProtNLM"/>
    </source>
</evidence>
<feature type="signal peptide" evidence="1">
    <location>
        <begin position="1"/>
        <end position="20"/>
    </location>
</feature>
<sequence length="129" mass="14237">MKNLILFLAVVLGINTAALAQDKRMDQKIKTITLEQIPGEFTKKQLTVPEGTYLFEIVNKGIDHNVGFVLVAKGKDPSKPENHIQTAYVTAPVGTDSKEMSKPTKLTKGEYIYFCPLNPTATDNTLVVE</sequence>